<keyword evidence="4" id="KW-0802">TPR repeat</keyword>
<evidence type="ECO:0000256" key="2">
    <source>
        <dbReference type="ARBA" id="ARBA00019992"/>
    </source>
</evidence>
<evidence type="ECO:0000256" key="3">
    <source>
        <dbReference type="ARBA" id="ARBA00022737"/>
    </source>
</evidence>
<comment type="caution">
    <text evidence="5">The sequence shown here is derived from an EMBL/GenBank/DDBJ whole genome shotgun (WGS) entry which is preliminary data.</text>
</comment>
<protein>
    <recommendedName>
        <fullName evidence="2">Tetratricopeptide repeat protein 38</fullName>
    </recommendedName>
</protein>
<dbReference type="InterPro" id="IPR011990">
    <property type="entry name" value="TPR-like_helical_dom_sf"/>
</dbReference>
<sequence length="475" mass="49751">MCWSLEGTIVTAGPPSGLGATCGGRPMLVDRFGGEHSGSGQAAVAAYEEAVLGILAHRPCVGPALDRALALDPGLVAGHALKGLAAVVLARAELLDPAGAALAAARTALAARDGGTAGERALVAALADALAGRLRAAADRLARHLDRHPHDLLALKLGYAFRFMLGDAAGMLAATSAVLPAWTPAAAGYGFLLGCHAFALEECGELRAAEAVGREAVHYEPGDAWGLHAVAHVHEMAGRTGDGIAWLEASRPVWRRCNNFAFHMAWHLALFHLERGDHARVLELYDREVRPQPSDDFRDVANAVSLLWRLGQEGVAVGARWQELRAIAERRRHETTLVFASLHYLMALVAAGDQAAARELGTAIGARALTGMGDQAGVAAGIGLDLADAIAGPAHRSGARAALHRLVAATPQLGGSHAQRDLFVRTLALLAAEAGDRAAVARIMAWRGRLKREDRFAALVRAHLAAALARRGRAA</sequence>
<keyword evidence="6" id="KW-1185">Reference proteome</keyword>
<accession>A0ABU8XS14</accession>
<proteinExistence type="inferred from homology"/>
<dbReference type="RefSeq" id="WP_418159855.1">
    <property type="nucleotide sequence ID" value="NZ_JBBLZC010000011.1"/>
</dbReference>
<evidence type="ECO:0000256" key="1">
    <source>
        <dbReference type="ARBA" id="ARBA00005857"/>
    </source>
</evidence>
<gene>
    <name evidence="5" type="ORF">U1T56_12655</name>
</gene>
<evidence type="ECO:0000313" key="6">
    <source>
        <dbReference type="Proteomes" id="UP001375743"/>
    </source>
</evidence>
<evidence type="ECO:0000256" key="4">
    <source>
        <dbReference type="ARBA" id="ARBA00022803"/>
    </source>
</evidence>
<name>A0ABU8XS14_9PROT</name>
<reference evidence="5 6" key="1">
    <citation type="submission" date="2024-01" db="EMBL/GenBank/DDBJ databases">
        <title>Multi-omics insights into the function and evolution of sodium benzoate biodegradation pathways in Benzoatithermus flavus gen. nov., sp. nov. from hot spring.</title>
        <authorList>
            <person name="Hu C.-J."/>
            <person name="Li W.-J."/>
        </authorList>
    </citation>
    <scope>NUCLEOTIDE SEQUENCE [LARGE SCALE GENOMIC DNA]</scope>
    <source>
        <strain evidence="5 6">SYSU G07066</strain>
    </source>
</reference>
<dbReference type="EMBL" id="JBBLZC010000011">
    <property type="protein sequence ID" value="MEK0084006.1"/>
    <property type="molecule type" value="Genomic_DNA"/>
</dbReference>
<comment type="similarity">
    <text evidence="1">Belongs to the TTC38 family.</text>
</comment>
<dbReference type="PANTHER" id="PTHR16263:SF4">
    <property type="entry name" value="TETRATRICOPEPTIDE REPEAT PROTEIN 38"/>
    <property type="match status" value="1"/>
</dbReference>
<dbReference type="PANTHER" id="PTHR16263">
    <property type="entry name" value="TETRATRICOPEPTIDE REPEAT PROTEIN 38"/>
    <property type="match status" value="1"/>
</dbReference>
<dbReference type="CDD" id="cd05804">
    <property type="entry name" value="StaR_like"/>
    <property type="match status" value="1"/>
</dbReference>
<evidence type="ECO:0000313" key="5">
    <source>
        <dbReference type="EMBL" id="MEK0084006.1"/>
    </source>
</evidence>
<dbReference type="Gene3D" id="1.25.40.10">
    <property type="entry name" value="Tetratricopeptide repeat domain"/>
    <property type="match status" value="1"/>
</dbReference>
<keyword evidence="3" id="KW-0677">Repeat</keyword>
<dbReference type="InterPro" id="IPR033891">
    <property type="entry name" value="TTC38"/>
</dbReference>
<dbReference type="Proteomes" id="UP001375743">
    <property type="component" value="Unassembled WGS sequence"/>
</dbReference>
<organism evidence="5 6">
    <name type="scientific">Benzoatithermus flavus</name>
    <dbReference type="NCBI Taxonomy" id="3108223"/>
    <lineage>
        <taxon>Bacteria</taxon>
        <taxon>Pseudomonadati</taxon>
        <taxon>Pseudomonadota</taxon>
        <taxon>Alphaproteobacteria</taxon>
        <taxon>Geminicoccales</taxon>
        <taxon>Geminicoccaceae</taxon>
        <taxon>Benzoatithermus</taxon>
    </lineage>
</organism>